<protein>
    <submittedName>
        <fullName evidence="3">Uncharacterized protein LOC111599962</fullName>
    </submittedName>
</protein>
<dbReference type="InterPro" id="IPR006601">
    <property type="entry name" value="Uncharacterised_DM11_DROME"/>
</dbReference>
<organism evidence="2 3">
    <name type="scientific">Drosophila hydei</name>
    <name type="common">Fruit fly</name>
    <dbReference type="NCBI Taxonomy" id="7224"/>
    <lineage>
        <taxon>Eukaryota</taxon>
        <taxon>Metazoa</taxon>
        <taxon>Ecdysozoa</taxon>
        <taxon>Arthropoda</taxon>
        <taxon>Hexapoda</taxon>
        <taxon>Insecta</taxon>
        <taxon>Pterygota</taxon>
        <taxon>Neoptera</taxon>
        <taxon>Endopterygota</taxon>
        <taxon>Diptera</taxon>
        <taxon>Brachycera</taxon>
        <taxon>Muscomorpha</taxon>
        <taxon>Ephydroidea</taxon>
        <taxon>Drosophilidae</taxon>
        <taxon>Drosophila</taxon>
    </lineage>
</organism>
<dbReference type="OMA" id="KDQYWFK"/>
<dbReference type="OrthoDB" id="7975395at2759"/>
<name>A0A6J1LWJ6_DROHY</name>
<dbReference type="SMART" id="SM00675">
    <property type="entry name" value="DM11"/>
    <property type="match status" value="1"/>
</dbReference>
<sequence>MLLPLLLLSSQMLCQVLAADYEMLIDDPEIFTDCKENPPGAKGISGLFNLDELELTLDGDKIHVAGNATTVWDIEPTDRITASARLLQLDRGIWQPTVFSIASQDFCGIMYDKDQYWFKYWTRHVDDIDTMKGKCINHKGTKLIHSPFDLNMVLNNVRGTTLHGRYKIVVTLEAFDDEKSVKRPDSICVEIIGDCERL</sequence>
<accession>A0A6J1LWJ6</accession>
<keyword evidence="1" id="KW-0732">Signal</keyword>
<evidence type="ECO:0000313" key="3">
    <source>
        <dbReference type="RefSeq" id="XP_023171625.2"/>
    </source>
</evidence>
<dbReference type="KEGG" id="dhe:111599962"/>
<dbReference type="GeneID" id="111599962"/>
<dbReference type="RefSeq" id="XP_023171625.2">
    <property type="nucleotide sequence ID" value="XM_023315857.2"/>
</dbReference>
<evidence type="ECO:0000256" key="1">
    <source>
        <dbReference type="SAM" id="SignalP"/>
    </source>
</evidence>
<evidence type="ECO:0000313" key="2">
    <source>
        <dbReference type="Proteomes" id="UP000504633"/>
    </source>
</evidence>
<dbReference type="AlphaFoldDB" id="A0A6J1LWJ6"/>
<reference evidence="3" key="1">
    <citation type="submission" date="2025-08" db="UniProtKB">
        <authorList>
            <consortium name="RefSeq"/>
        </authorList>
    </citation>
    <scope>IDENTIFICATION</scope>
    <source>
        <strain evidence="3">15085-1641.00</strain>
        <tissue evidence="3">Whole body</tissue>
    </source>
</reference>
<feature type="signal peptide" evidence="1">
    <location>
        <begin position="1"/>
        <end position="18"/>
    </location>
</feature>
<feature type="chain" id="PRO_5026921717" evidence="1">
    <location>
        <begin position="19"/>
        <end position="198"/>
    </location>
</feature>
<proteinExistence type="predicted"/>
<gene>
    <name evidence="3" type="primary">LOC111599962</name>
</gene>
<keyword evidence="2" id="KW-1185">Reference proteome</keyword>
<dbReference type="Proteomes" id="UP000504633">
    <property type="component" value="Unplaced"/>
</dbReference>